<proteinExistence type="predicted"/>
<feature type="region of interest" description="Disordered" evidence="1">
    <location>
        <begin position="144"/>
        <end position="198"/>
    </location>
</feature>
<dbReference type="InterPro" id="IPR025558">
    <property type="entry name" value="DUF4283"/>
</dbReference>
<reference evidence="3" key="1">
    <citation type="submission" date="2018-10" db="EMBL/GenBank/DDBJ databases">
        <title>Population genomic analysis revealed the cold adaptation of white poplar.</title>
        <authorList>
            <person name="Liu Y.-J."/>
        </authorList>
    </citation>
    <scope>NUCLEOTIDE SEQUENCE [LARGE SCALE GENOMIC DNA]</scope>
    <source>
        <strain evidence="3">PAL-ZL1</strain>
    </source>
</reference>
<dbReference type="AlphaFoldDB" id="A0A4U5M572"/>
<sequence length="530" mass="58516">MKKDVKKKRMDKKMPMQVVNYNDVMKQSTVTHHFKSLQNSREKLSLPRKLFPSRWHPLKLKLFCDLFLVLYLAWPKTKKKTASISARGKRNQSLDLTDPVLALAAPATFPASNSKNRLLKTLTSGSSRNKDLFQADDVLVEDGSEEEAFEEAEADNAEPEDDSARKTPDVAKSSGNPSATVAGTQDQPTVSVEEISHPDEDLDSNCDLWKSCVVGYVDGKFPGYKALHDIVTNTWQCEASLTFHDSGWLVYKFNSVDDKLAVLASGPYLVYGRPLILKAMPEYFNFSYEEMTRVPVWVKFPNLPLKCWSSECLSKISSVIGKPIQCDQLTSTMSRISYARVLVELDLLDDLIHSVDIILPNGTSLTQTVIYETLPRFCRHCKVLGHAIGVCSKATVESRTMGSHADMGSTKQGTASNGLVYAVDAGVEKNKGKDVAADHYCDPMQAEVDVMSADLETVRSKKSSKFQKSKNMATVGGCSKVAVESRKKGSHAVKHAGSTMPDSVPICMGPVANASVESYKRDRCCCRTKA</sequence>
<evidence type="ECO:0000313" key="3">
    <source>
        <dbReference type="EMBL" id="TKR63999.1"/>
    </source>
</evidence>
<accession>A0A4U5M572</accession>
<dbReference type="STRING" id="43335.A0A4U5M572"/>
<feature type="compositionally biased region" description="Acidic residues" evidence="1">
    <location>
        <begin position="144"/>
        <end position="161"/>
    </location>
</feature>
<dbReference type="PANTHER" id="PTHR31286">
    <property type="entry name" value="GLYCINE-RICH CELL WALL STRUCTURAL PROTEIN 1.8-LIKE"/>
    <property type="match status" value="1"/>
</dbReference>
<comment type="caution">
    <text evidence="3">The sequence shown here is derived from an EMBL/GenBank/DDBJ whole genome shotgun (WGS) entry which is preliminary data.</text>
</comment>
<name>A0A4U5M572_POPAL</name>
<dbReference type="InterPro" id="IPR040256">
    <property type="entry name" value="At4g02000-like"/>
</dbReference>
<evidence type="ECO:0000256" key="1">
    <source>
        <dbReference type="SAM" id="MobiDB-lite"/>
    </source>
</evidence>
<protein>
    <recommendedName>
        <fullName evidence="2">DUF4283 domain-containing protein</fullName>
    </recommendedName>
</protein>
<feature type="compositionally biased region" description="Polar residues" evidence="1">
    <location>
        <begin position="173"/>
        <end position="190"/>
    </location>
</feature>
<dbReference type="Pfam" id="PF14111">
    <property type="entry name" value="DUF4283"/>
    <property type="match status" value="1"/>
</dbReference>
<evidence type="ECO:0000259" key="2">
    <source>
        <dbReference type="Pfam" id="PF14111"/>
    </source>
</evidence>
<gene>
    <name evidence="3" type="ORF">D5086_0000320340</name>
</gene>
<dbReference type="EMBL" id="RCHU01001259">
    <property type="protein sequence ID" value="TKR63999.1"/>
    <property type="molecule type" value="Genomic_DNA"/>
</dbReference>
<organism evidence="3">
    <name type="scientific">Populus alba</name>
    <name type="common">White poplar</name>
    <dbReference type="NCBI Taxonomy" id="43335"/>
    <lineage>
        <taxon>Eukaryota</taxon>
        <taxon>Viridiplantae</taxon>
        <taxon>Streptophyta</taxon>
        <taxon>Embryophyta</taxon>
        <taxon>Tracheophyta</taxon>
        <taxon>Spermatophyta</taxon>
        <taxon>Magnoliopsida</taxon>
        <taxon>eudicotyledons</taxon>
        <taxon>Gunneridae</taxon>
        <taxon>Pentapetalae</taxon>
        <taxon>rosids</taxon>
        <taxon>fabids</taxon>
        <taxon>Malpighiales</taxon>
        <taxon>Salicaceae</taxon>
        <taxon>Saliceae</taxon>
        <taxon>Populus</taxon>
    </lineage>
</organism>
<dbReference type="PANTHER" id="PTHR31286:SF180">
    <property type="entry name" value="OS10G0362600 PROTEIN"/>
    <property type="match status" value="1"/>
</dbReference>
<feature type="domain" description="DUF4283" evidence="2">
    <location>
        <begin position="206"/>
        <end position="286"/>
    </location>
</feature>